<evidence type="ECO:0000256" key="1">
    <source>
        <dbReference type="ARBA" id="ARBA00001947"/>
    </source>
</evidence>
<feature type="coiled-coil region" evidence="7">
    <location>
        <begin position="55"/>
        <end position="124"/>
    </location>
</feature>
<dbReference type="InterPro" id="IPR027267">
    <property type="entry name" value="AH/BAR_dom_sf"/>
</dbReference>
<keyword evidence="3" id="KW-0479">Metal-binding</keyword>
<dbReference type="InterPro" id="IPR050570">
    <property type="entry name" value="Cell_wall_metabolism_enzyme"/>
</dbReference>
<keyword evidence="6" id="KW-0482">Metalloprotease</keyword>
<gene>
    <name evidence="9" type="ORF">H710_00440</name>
</gene>
<dbReference type="PANTHER" id="PTHR21666">
    <property type="entry name" value="PEPTIDASE-RELATED"/>
    <property type="match status" value="1"/>
</dbReference>
<evidence type="ECO:0000313" key="10">
    <source>
        <dbReference type="Proteomes" id="UP000031740"/>
    </source>
</evidence>
<reference evidence="9 10" key="1">
    <citation type="submission" date="2013-04" db="EMBL/GenBank/DDBJ databases">
        <title>The Genome Sequence of Bartonella bacilliformis Ver097.</title>
        <authorList>
            <consortium name="The Broad Institute Genomics Platform"/>
            <consortium name="The Broad Institute Genome Sequencing Center for Infectious Disease"/>
            <person name="Feldgarden M."/>
            <person name="Kirby J."/>
            <person name="Birtles R."/>
            <person name="Dasch G."/>
            <person name="Hendrix L."/>
            <person name="Koehler J."/>
            <person name="Walker B."/>
            <person name="Young S.K."/>
            <person name="Zeng Q."/>
            <person name="Gargeya S."/>
            <person name="Fitzgerald M."/>
            <person name="Haas B."/>
            <person name="Abouelleil A."/>
            <person name="Allen A.W."/>
            <person name="Alvarado L."/>
            <person name="Arachchi H.M."/>
            <person name="Berlin A.M."/>
            <person name="Chapman S.B."/>
            <person name="Gainer-Dewar J."/>
            <person name="Goldberg J."/>
            <person name="Griggs A."/>
            <person name="Gujja S."/>
            <person name="Hansen M."/>
            <person name="Howarth C."/>
            <person name="Imamovic A."/>
            <person name="Ireland A."/>
            <person name="Larimer J."/>
            <person name="McCowan C."/>
            <person name="Murphy C."/>
            <person name="Pearson M."/>
            <person name="Poon T.W."/>
            <person name="Priest M."/>
            <person name="Roberts A."/>
            <person name="Saif S."/>
            <person name="Shea T."/>
            <person name="Sisk P."/>
            <person name="Sykes S."/>
            <person name="Wortman J."/>
            <person name="Nusbaum C."/>
            <person name="Birren B."/>
        </authorList>
    </citation>
    <scope>NUCLEOTIDE SEQUENCE [LARGE SCALE GENOMIC DNA]</scope>
    <source>
        <strain evidence="9 10">Ver097</strain>
    </source>
</reference>
<dbReference type="InterPro" id="IPR016047">
    <property type="entry name" value="M23ase_b-sheet_dom"/>
</dbReference>
<dbReference type="GO" id="GO:0006508">
    <property type="term" value="P:proteolysis"/>
    <property type="evidence" value="ECO:0007669"/>
    <property type="project" value="UniProtKB-KW"/>
</dbReference>
<evidence type="ECO:0000313" key="9">
    <source>
        <dbReference type="EMBL" id="KEG19846.1"/>
    </source>
</evidence>
<protein>
    <recommendedName>
        <fullName evidence="8">M23ase beta-sheet core domain-containing protein</fullName>
    </recommendedName>
</protein>
<keyword evidence="7" id="KW-0175">Coiled coil</keyword>
<name>A0A072R2H7_BARBA</name>
<evidence type="ECO:0000259" key="8">
    <source>
        <dbReference type="Pfam" id="PF01551"/>
    </source>
</evidence>
<comment type="caution">
    <text evidence="9">The sequence shown here is derived from an EMBL/GenBank/DDBJ whole genome shotgun (WGS) entry which is preliminary data.</text>
</comment>
<feature type="domain" description="M23ase beta-sheet core" evidence="8">
    <location>
        <begin position="306"/>
        <end position="404"/>
    </location>
</feature>
<dbReference type="Gene3D" id="2.70.70.10">
    <property type="entry name" value="Glucose Permease (Domain IIA)"/>
    <property type="match status" value="1"/>
</dbReference>
<dbReference type="EMBL" id="ASIV01000004">
    <property type="protein sequence ID" value="KEG19846.1"/>
    <property type="molecule type" value="Genomic_DNA"/>
</dbReference>
<dbReference type="CDD" id="cd12797">
    <property type="entry name" value="M23_peptidase"/>
    <property type="match status" value="1"/>
</dbReference>
<dbReference type="GO" id="GO:0004222">
    <property type="term" value="F:metalloendopeptidase activity"/>
    <property type="evidence" value="ECO:0007669"/>
    <property type="project" value="TreeGrafter"/>
</dbReference>
<dbReference type="PATRIC" id="fig|1293911.3.peg.461"/>
<comment type="cofactor">
    <cofactor evidence="1">
        <name>Zn(2+)</name>
        <dbReference type="ChEBI" id="CHEBI:29105"/>
    </cofactor>
</comment>
<dbReference type="PANTHER" id="PTHR21666:SF288">
    <property type="entry name" value="CELL DIVISION PROTEIN YTFB"/>
    <property type="match status" value="1"/>
</dbReference>
<dbReference type="SUPFAM" id="SSF51261">
    <property type="entry name" value="Duplicated hybrid motif"/>
    <property type="match status" value="1"/>
</dbReference>
<evidence type="ECO:0000256" key="7">
    <source>
        <dbReference type="SAM" id="Coils"/>
    </source>
</evidence>
<dbReference type="GO" id="GO:0046872">
    <property type="term" value="F:metal ion binding"/>
    <property type="evidence" value="ECO:0007669"/>
    <property type="project" value="UniProtKB-KW"/>
</dbReference>
<feature type="coiled-coil region" evidence="7">
    <location>
        <begin position="164"/>
        <end position="254"/>
    </location>
</feature>
<keyword evidence="2" id="KW-0645">Protease</keyword>
<evidence type="ECO:0000256" key="3">
    <source>
        <dbReference type="ARBA" id="ARBA00022723"/>
    </source>
</evidence>
<evidence type="ECO:0000256" key="6">
    <source>
        <dbReference type="ARBA" id="ARBA00023049"/>
    </source>
</evidence>
<dbReference type="Gene3D" id="1.20.1270.60">
    <property type="entry name" value="Arfaptin homology (AH) domain/BAR domain"/>
    <property type="match status" value="1"/>
</dbReference>
<keyword evidence="4" id="KW-0378">Hydrolase</keyword>
<dbReference type="InterPro" id="IPR011055">
    <property type="entry name" value="Dup_hybrid_motif"/>
</dbReference>
<proteinExistence type="predicted"/>
<dbReference type="Proteomes" id="UP000031740">
    <property type="component" value="Unassembled WGS sequence"/>
</dbReference>
<dbReference type="STRING" id="1293911.H710_00440"/>
<evidence type="ECO:0000256" key="5">
    <source>
        <dbReference type="ARBA" id="ARBA00022833"/>
    </source>
</evidence>
<dbReference type="SUPFAM" id="SSF103657">
    <property type="entry name" value="BAR/IMD domain-like"/>
    <property type="match status" value="1"/>
</dbReference>
<dbReference type="AlphaFoldDB" id="A0A072R2H7"/>
<sequence length="420" mass="48098">MKFFLYEKMQYLSKVCVMSMMLALRVFFFSSISYAENIHSREMAHKILVETRQNISLSRERIAQLFDQVNRLKKDQHTLTREIIKVAKAERDTVNSINKTEKELEKLTQKQTKLQQNLKNHRDEFAKVLTILERMGMKLPPAIMARPEDVLASVRSSVLLGAVISEMRKRIQDLTANLEELTDLARSFNTECAILKVEIQNQVEQRKQLELLLNEKAKLQKMSEQELIEQQRKNVALSEKSQSLEELIVELKRQSQFSSNLSMRKSLQLLEELNFENQKGMLLLPVAGKKIQQFNNSSYVTRFGEIIETETAAVVLSPVDALVVFAGSFRSYGQLVILDVGHGYHIVLVGMARINVTQGQFVLSGEPLGMMSTQFIASAVALDVGKNAPMLYIEFRKDGKPVNPTPWWRTEKSKRNKDDS</sequence>
<evidence type="ECO:0000256" key="2">
    <source>
        <dbReference type="ARBA" id="ARBA00022670"/>
    </source>
</evidence>
<evidence type="ECO:0000256" key="4">
    <source>
        <dbReference type="ARBA" id="ARBA00022801"/>
    </source>
</evidence>
<keyword evidence="5" id="KW-0862">Zinc</keyword>
<dbReference type="HOGENOM" id="CLU_029425_15_0_5"/>
<organism evidence="9 10">
    <name type="scientific">Bartonella bacilliformis Ver097</name>
    <dbReference type="NCBI Taxonomy" id="1293911"/>
    <lineage>
        <taxon>Bacteria</taxon>
        <taxon>Pseudomonadati</taxon>
        <taxon>Pseudomonadota</taxon>
        <taxon>Alphaproteobacteria</taxon>
        <taxon>Hyphomicrobiales</taxon>
        <taxon>Bartonellaceae</taxon>
        <taxon>Bartonella</taxon>
    </lineage>
</organism>
<accession>A0A072R2H7</accession>
<dbReference type="Pfam" id="PF01551">
    <property type="entry name" value="Peptidase_M23"/>
    <property type="match status" value="1"/>
</dbReference>